<dbReference type="CDD" id="cd00201">
    <property type="entry name" value="WW"/>
    <property type="match status" value="1"/>
</dbReference>
<feature type="compositionally biased region" description="Basic and acidic residues" evidence="1">
    <location>
        <begin position="257"/>
        <end position="268"/>
    </location>
</feature>
<evidence type="ECO:0000259" key="2">
    <source>
        <dbReference type="PROSITE" id="PS50020"/>
    </source>
</evidence>
<feature type="domain" description="WW" evidence="2">
    <location>
        <begin position="31"/>
        <end position="64"/>
    </location>
</feature>
<dbReference type="PROSITE" id="PS01159">
    <property type="entry name" value="WW_DOMAIN_1"/>
    <property type="match status" value="1"/>
</dbReference>
<dbReference type="SMART" id="SM00456">
    <property type="entry name" value="WW"/>
    <property type="match status" value="1"/>
</dbReference>
<dbReference type="Proteomes" id="UP000034805">
    <property type="component" value="Unassembled WGS sequence"/>
</dbReference>
<dbReference type="InterPro" id="IPR036020">
    <property type="entry name" value="WW_dom_sf"/>
</dbReference>
<dbReference type="PANTHER" id="PTHR21715:SF0">
    <property type="entry name" value="RH04127P"/>
    <property type="match status" value="1"/>
</dbReference>
<reference evidence="3 4" key="1">
    <citation type="submission" date="2015-08" db="EMBL/GenBank/DDBJ databases">
        <title>The genome of the Asian arowana (Scleropages formosus).</title>
        <authorList>
            <person name="Tan M.H."/>
            <person name="Gan H.M."/>
            <person name="Croft L.J."/>
            <person name="Austin C.M."/>
        </authorList>
    </citation>
    <scope>NUCLEOTIDE SEQUENCE [LARGE SCALE GENOMIC DNA]</scope>
    <source>
        <strain evidence="3">Aro1</strain>
    </source>
</reference>
<feature type="compositionally biased region" description="Basic residues" evidence="1">
    <location>
        <begin position="88"/>
        <end position="99"/>
    </location>
</feature>
<proteinExistence type="predicted"/>
<dbReference type="EMBL" id="JARO02007599">
    <property type="protein sequence ID" value="KPP63766.1"/>
    <property type="molecule type" value="Genomic_DNA"/>
</dbReference>
<dbReference type="InterPro" id="IPR053233">
    <property type="entry name" value="ABRA-related"/>
</dbReference>
<comment type="caution">
    <text evidence="3">The sequence shown here is derived from an EMBL/GenBank/DDBJ whole genome shotgun (WGS) entry which is preliminary data.</text>
</comment>
<evidence type="ECO:0000256" key="1">
    <source>
        <dbReference type="SAM" id="MobiDB-lite"/>
    </source>
</evidence>
<dbReference type="SUPFAM" id="SSF51045">
    <property type="entry name" value="WW domain"/>
    <property type="match status" value="1"/>
</dbReference>
<gene>
    <name evidence="3" type="ORF">Z043_117944</name>
</gene>
<dbReference type="AlphaFoldDB" id="A0A0P7WQG6"/>
<protein>
    <recommendedName>
        <fullName evidence="2">WW domain-containing protein</fullName>
    </recommendedName>
</protein>
<evidence type="ECO:0000313" key="3">
    <source>
        <dbReference type="EMBL" id="KPP63766.1"/>
    </source>
</evidence>
<organism evidence="3 4">
    <name type="scientific">Scleropages formosus</name>
    <name type="common">Asian bonytongue</name>
    <name type="synonym">Osteoglossum formosum</name>
    <dbReference type="NCBI Taxonomy" id="113540"/>
    <lineage>
        <taxon>Eukaryota</taxon>
        <taxon>Metazoa</taxon>
        <taxon>Chordata</taxon>
        <taxon>Craniata</taxon>
        <taxon>Vertebrata</taxon>
        <taxon>Euteleostomi</taxon>
        <taxon>Actinopterygii</taxon>
        <taxon>Neopterygii</taxon>
        <taxon>Teleostei</taxon>
        <taxon>Osteoglossocephala</taxon>
        <taxon>Osteoglossomorpha</taxon>
        <taxon>Osteoglossiformes</taxon>
        <taxon>Osteoglossidae</taxon>
        <taxon>Scleropages</taxon>
    </lineage>
</organism>
<accession>A0A0P7WQG6</accession>
<dbReference type="Pfam" id="PF00397">
    <property type="entry name" value="WW"/>
    <property type="match status" value="1"/>
</dbReference>
<feature type="region of interest" description="Disordered" evidence="1">
    <location>
        <begin position="257"/>
        <end position="286"/>
    </location>
</feature>
<sequence>MPKTQDFAWDIGIDPDQEPELMWLAEEGLLAPLPAEWKPCQDAAGETYFFNLSTGESTWGDPCIELYRQKVLQERECAKSHSIYSSNKGRKNKEKKGKKGQKDRDRLNVLQDSEVKKASESVPMKRYMKPEQQDGEASDTGGICRCSKDSCHSSSSAKLHRGSVNLGREPEEQLRLRQEIEIEVKLKWEKDLQDRLQSLRDDLRKQEEEEVQILQKEMEERVQALKQRLQEDEIQEEATLRQKLQLHLKELQDSALQEREAQQQKLREEEAEQLQRLQTEREERVR</sequence>
<name>A0A0P7WQG6_SCLFO</name>
<feature type="compositionally biased region" description="Basic and acidic residues" evidence="1">
    <location>
        <begin position="100"/>
        <end position="119"/>
    </location>
</feature>
<evidence type="ECO:0000313" key="4">
    <source>
        <dbReference type="Proteomes" id="UP000034805"/>
    </source>
</evidence>
<dbReference type="PROSITE" id="PS50020">
    <property type="entry name" value="WW_DOMAIN_2"/>
    <property type="match status" value="1"/>
</dbReference>
<dbReference type="InterPro" id="IPR001202">
    <property type="entry name" value="WW_dom"/>
</dbReference>
<feature type="region of interest" description="Disordered" evidence="1">
    <location>
        <begin position="76"/>
        <end position="141"/>
    </location>
</feature>
<dbReference type="Gene3D" id="3.30.1470.10">
    <property type="entry name" value="Photosystem I PsaD, reaction center subunit II"/>
    <property type="match status" value="1"/>
</dbReference>
<dbReference type="PANTHER" id="PTHR21715">
    <property type="entry name" value="RH04127P"/>
    <property type="match status" value="1"/>
</dbReference>